<name>T1IYL9_STRMM</name>
<dbReference type="PANTHER" id="PTHR11462:SF35">
    <property type="entry name" value="TRANSCRIPTION FACTOR JRA"/>
    <property type="match status" value="1"/>
</dbReference>
<sequence>MQAAMINKRKALLSLDFNNNPHHSSKKQKVRNSDDAPVLCTPDMDKLKLTSTELDELLLEMLHDTQYFPDSGHLPEIYLDSFVGDSSMENRDNIVTETLYSDMIDVESEIASLSSDSDMQSSFFMFYNSKSEEEMLMPLDVEYQEKLKMERKREKNRLAATKCRTKKLETIEMYNKRVLDLKSQNQQLEDDLTALKDTVRRLQIKVAMHVNIGCEMMVCDLI</sequence>
<dbReference type="Pfam" id="PF00170">
    <property type="entry name" value="bZIP_1"/>
    <property type="match status" value="1"/>
</dbReference>
<dbReference type="AlphaFoldDB" id="T1IYL9"/>
<keyword evidence="4" id="KW-0804">Transcription</keyword>
<evidence type="ECO:0000256" key="6">
    <source>
        <dbReference type="SAM" id="MobiDB-lite"/>
    </source>
</evidence>
<evidence type="ECO:0000256" key="2">
    <source>
        <dbReference type="ARBA" id="ARBA00023015"/>
    </source>
</evidence>
<dbReference type="Gene3D" id="1.20.5.170">
    <property type="match status" value="1"/>
</dbReference>
<dbReference type="GO" id="GO:0051726">
    <property type="term" value="P:regulation of cell cycle"/>
    <property type="evidence" value="ECO:0007669"/>
    <property type="project" value="TreeGrafter"/>
</dbReference>
<dbReference type="PhylomeDB" id="T1IYL9"/>
<keyword evidence="3" id="KW-0238">DNA-binding</keyword>
<dbReference type="InterPro" id="IPR046347">
    <property type="entry name" value="bZIP_sf"/>
</dbReference>
<dbReference type="InterPro" id="IPR004827">
    <property type="entry name" value="bZIP"/>
</dbReference>
<evidence type="ECO:0000256" key="3">
    <source>
        <dbReference type="ARBA" id="ARBA00023125"/>
    </source>
</evidence>
<dbReference type="PRINTS" id="PR00043">
    <property type="entry name" value="LEUZIPPRJUN"/>
</dbReference>
<protein>
    <recommendedName>
        <fullName evidence="7">BZIP domain-containing protein</fullName>
    </recommendedName>
</protein>
<dbReference type="STRING" id="126957.T1IYL9"/>
<feature type="coiled-coil region" evidence="5">
    <location>
        <begin position="144"/>
        <end position="205"/>
    </location>
</feature>
<feature type="region of interest" description="Disordered" evidence="6">
    <location>
        <begin position="17"/>
        <end position="37"/>
    </location>
</feature>
<evidence type="ECO:0000256" key="5">
    <source>
        <dbReference type="SAM" id="Coils"/>
    </source>
</evidence>
<dbReference type="eggNOG" id="KOG0837">
    <property type="taxonomic scope" value="Eukaryota"/>
</dbReference>
<evidence type="ECO:0000259" key="7">
    <source>
        <dbReference type="PROSITE" id="PS50217"/>
    </source>
</evidence>
<dbReference type="EnsemblMetazoa" id="SMAR006332-RA">
    <property type="protein sequence ID" value="SMAR006332-PA"/>
    <property type="gene ID" value="SMAR006332"/>
</dbReference>
<comment type="similarity">
    <text evidence="1">Belongs to the bZIP family. Jun subfamily.</text>
</comment>
<evidence type="ECO:0000256" key="1">
    <source>
        <dbReference type="ARBA" id="ARBA00006882"/>
    </source>
</evidence>
<dbReference type="InterPro" id="IPR002112">
    <property type="entry name" value="Leuzip_Jun"/>
</dbReference>
<dbReference type="SMART" id="SM00338">
    <property type="entry name" value="BRLZ"/>
    <property type="match status" value="1"/>
</dbReference>
<evidence type="ECO:0000256" key="4">
    <source>
        <dbReference type="ARBA" id="ARBA00023163"/>
    </source>
</evidence>
<keyword evidence="9" id="KW-1185">Reference proteome</keyword>
<dbReference type="InterPro" id="IPR050946">
    <property type="entry name" value="AP-1_TF_bZIP"/>
</dbReference>
<evidence type="ECO:0000313" key="8">
    <source>
        <dbReference type="EnsemblMetazoa" id="SMAR006332-PA"/>
    </source>
</evidence>
<dbReference type="PROSITE" id="PS50217">
    <property type="entry name" value="BZIP"/>
    <property type="match status" value="1"/>
</dbReference>
<keyword evidence="5" id="KW-0175">Coiled coil</keyword>
<dbReference type="GO" id="GO:0000978">
    <property type="term" value="F:RNA polymerase II cis-regulatory region sequence-specific DNA binding"/>
    <property type="evidence" value="ECO:0007669"/>
    <property type="project" value="TreeGrafter"/>
</dbReference>
<accession>T1IYL9</accession>
<dbReference type="SUPFAM" id="SSF57959">
    <property type="entry name" value="Leucine zipper domain"/>
    <property type="match status" value="1"/>
</dbReference>
<dbReference type="PROSITE" id="PS00036">
    <property type="entry name" value="BZIP_BASIC"/>
    <property type="match status" value="1"/>
</dbReference>
<dbReference type="CDD" id="cd14696">
    <property type="entry name" value="bZIP_Jun"/>
    <property type="match status" value="1"/>
</dbReference>
<organism evidence="8 9">
    <name type="scientific">Strigamia maritima</name>
    <name type="common">European centipede</name>
    <name type="synonym">Geophilus maritimus</name>
    <dbReference type="NCBI Taxonomy" id="126957"/>
    <lineage>
        <taxon>Eukaryota</taxon>
        <taxon>Metazoa</taxon>
        <taxon>Ecdysozoa</taxon>
        <taxon>Arthropoda</taxon>
        <taxon>Myriapoda</taxon>
        <taxon>Chilopoda</taxon>
        <taxon>Pleurostigmophora</taxon>
        <taxon>Geophilomorpha</taxon>
        <taxon>Linotaeniidae</taxon>
        <taxon>Strigamia</taxon>
    </lineage>
</organism>
<dbReference type="GO" id="GO:0000981">
    <property type="term" value="F:DNA-binding transcription factor activity, RNA polymerase II-specific"/>
    <property type="evidence" value="ECO:0007669"/>
    <property type="project" value="TreeGrafter"/>
</dbReference>
<dbReference type="HOGENOM" id="CLU_1262973_0_0_1"/>
<proteinExistence type="inferred from homology"/>
<dbReference type="Proteomes" id="UP000014500">
    <property type="component" value="Unassembled WGS sequence"/>
</dbReference>
<feature type="domain" description="BZIP" evidence="7">
    <location>
        <begin position="146"/>
        <end position="209"/>
    </location>
</feature>
<reference evidence="8" key="2">
    <citation type="submission" date="2015-02" db="UniProtKB">
        <authorList>
            <consortium name="EnsemblMetazoa"/>
        </authorList>
    </citation>
    <scope>IDENTIFICATION</scope>
</reference>
<keyword evidence="2" id="KW-0805">Transcription regulation</keyword>
<dbReference type="OMA" id="QNERINN"/>
<dbReference type="GO" id="GO:0005667">
    <property type="term" value="C:transcription regulator complex"/>
    <property type="evidence" value="ECO:0007669"/>
    <property type="project" value="TreeGrafter"/>
</dbReference>
<reference evidence="9" key="1">
    <citation type="submission" date="2011-05" db="EMBL/GenBank/DDBJ databases">
        <authorList>
            <person name="Richards S.R."/>
            <person name="Qu J."/>
            <person name="Jiang H."/>
            <person name="Jhangiani S.N."/>
            <person name="Agravi P."/>
            <person name="Goodspeed R."/>
            <person name="Gross S."/>
            <person name="Mandapat C."/>
            <person name="Jackson L."/>
            <person name="Mathew T."/>
            <person name="Pu L."/>
            <person name="Thornton R."/>
            <person name="Saada N."/>
            <person name="Wilczek-Boney K.B."/>
            <person name="Lee S."/>
            <person name="Kovar C."/>
            <person name="Wu Y."/>
            <person name="Scherer S.E."/>
            <person name="Worley K.C."/>
            <person name="Muzny D.M."/>
            <person name="Gibbs R."/>
        </authorList>
    </citation>
    <scope>NUCLEOTIDE SEQUENCE</scope>
    <source>
        <strain evidence="9">Brora</strain>
    </source>
</reference>
<evidence type="ECO:0000313" key="9">
    <source>
        <dbReference type="Proteomes" id="UP000014500"/>
    </source>
</evidence>
<dbReference type="GO" id="GO:0042127">
    <property type="term" value="P:regulation of cell population proliferation"/>
    <property type="evidence" value="ECO:0007669"/>
    <property type="project" value="TreeGrafter"/>
</dbReference>
<dbReference type="PANTHER" id="PTHR11462">
    <property type="entry name" value="JUN TRANSCRIPTION FACTOR-RELATED"/>
    <property type="match status" value="1"/>
</dbReference>
<dbReference type="EMBL" id="JH431691">
    <property type="status" value="NOT_ANNOTATED_CDS"/>
    <property type="molecule type" value="Genomic_DNA"/>
</dbReference>